<dbReference type="OrthoDB" id="428577at2759"/>
<evidence type="ECO:0000313" key="1">
    <source>
        <dbReference type="EMBL" id="KIK94006.1"/>
    </source>
</evidence>
<dbReference type="STRING" id="930991.A0A0D0DW62"/>
<sequence>MVWRFDFIELFESQVCKLFVSVYGGRALLLPDNHRTHALPPDMGAFKLFHVGEASATLGSVLAKGGAFISMCQREAMWVSFGNWGGHLGLAAVRISVGVNPLTGLPQRASAKGKQNYLPIGGKISSCEPVPILPQ</sequence>
<evidence type="ECO:0000313" key="2">
    <source>
        <dbReference type="Proteomes" id="UP000054538"/>
    </source>
</evidence>
<dbReference type="EMBL" id="KN825136">
    <property type="protein sequence ID" value="KIK94006.1"/>
    <property type="molecule type" value="Genomic_DNA"/>
</dbReference>
<keyword evidence="2" id="KW-1185">Reference proteome</keyword>
<reference evidence="1 2" key="1">
    <citation type="submission" date="2014-04" db="EMBL/GenBank/DDBJ databases">
        <authorList>
            <consortium name="DOE Joint Genome Institute"/>
            <person name="Kuo A."/>
            <person name="Kohler A."/>
            <person name="Jargeat P."/>
            <person name="Nagy L.G."/>
            <person name="Floudas D."/>
            <person name="Copeland A."/>
            <person name="Barry K.W."/>
            <person name="Cichocki N."/>
            <person name="Veneault-Fourrey C."/>
            <person name="LaButti K."/>
            <person name="Lindquist E.A."/>
            <person name="Lipzen A."/>
            <person name="Lundell T."/>
            <person name="Morin E."/>
            <person name="Murat C."/>
            <person name="Sun H."/>
            <person name="Tunlid A."/>
            <person name="Henrissat B."/>
            <person name="Grigoriev I.V."/>
            <person name="Hibbett D.S."/>
            <person name="Martin F."/>
            <person name="Nordberg H.P."/>
            <person name="Cantor M.N."/>
            <person name="Hua S.X."/>
        </authorList>
    </citation>
    <scope>NUCLEOTIDE SEQUENCE [LARGE SCALE GENOMIC DNA]</scope>
    <source>
        <strain evidence="1 2">Ve08.2h10</strain>
    </source>
</reference>
<reference evidence="2" key="2">
    <citation type="submission" date="2015-01" db="EMBL/GenBank/DDBJ databases">
        <title>Evolutionary Origins and Diversification of the Mycorrhizal Mutualists.</title>
        <authorList>
            <consortium name="DOE Joint Genome Institute"/>
            <consortium name="Mycorrhizal Genomics Consortium"/>
            <person name="Kohler A."/>
            <person name="Kuo A."/>
            <person name="Nagy L.G."/>
            <person name="Floudas D."/>
            <person name="Copeland A."/>
            <person name="Barry K.W."/>
            <person name="Cichocki N."/>
            <person name="Veneault-Fourrey C."/>
            <person name="LaButti K."/>
            <person name="Lindquist E.A."/>
            <person name="Lipzen A."/>
            <person name="Lundell T."/>
            <person name="Morin E."/>
            <person name="Murat C."/>
            <person name="Riley R."/>
            <person name="Ohm R."/>
            <person name="Sun H."/>
            <person name="Tunlid A."/>
            <person name="Henrissat B."/>
            <person name="Grigoriev I.V."/>
            <person name="Hibbett D.S."/>
            <person name="Martin F."/>
        </authorList>
    </citation>
    <scope>NUCLEOTIDE SEQUENCE [LARGE SCALE GENOMIC DNA]</scope>
    <source>
        <strain evidence="2">Ve08.2h10</strain>
    </source>
</reference>
<protein>
    <submittedName>
        <fullName evidence="1">Uncharacterized protein</fullName>
    </submittedName>
</protein>
<dbReference type="InParanoid" id="A0A0D0DW62"/>
<dbReference type="Proteomes" id="UP000054538">
    <property type="component" value="Unassembled WGS sequence"/>
</dbReference>
<accession>A0A0D0DW62</accession>
<dbReference type="HOGENOM" id="CLU_1886427_0_0_1"/>
<gene>
    <name evidence="1" type="ORF">PAXRUDRAFT_480279</name>
</gene>
<organism evidence="1 2">
    <name type="scientific">Paxillus rubicundulus Ve08.2h10</name>
    <dbReference type="NCBI Taxonomy" id="930991"/>
    <lineage>
        <taxon>Eukaryota</taxon>
        <taxon>Fungi</taxon>
        <taxon>Dikarya</taxon>
        <taxon>Basidiomycota</taxon>
        <taxon>Agaricomycotina</taxon>
        <taxon>Agaricomycetes</taxon>
        <taxon>Agaricomycetidae</taxon>
        <taxon>Boletales</taxon>
        <taxon>Paxilineae</taxon>
        <taxon>Paxillaceae</taxon>
        <taxon>Paxillus</taxon>
    </lineage>
</organism>
<dbReference type="AlphaFoldDB" id="A0A0D0DW62"/>
<name>A0A0D0DW62_9AGAM</name>
<proteinExistence type="predicted"/>